<dbReference type="Proteomes" id="UP000603227">
    <property type="component" value="Unassembled WGS sequence"/>
</dbReference>
<dbReference type="GO" id="GO:0005576">
    <property type="term" value="C:extracellular region"/>
    <property type="evidence" value="ECO:0007669"/>
    <property type="project" value="UniProtKB-SubCell"/>
</dbReference>
<dbReference type="PANTHER" id="PTHR38340">
    <property type="entry name" value="S-LAYER PROTEIN"/>
    <property type="match status" value="1"/>
</dbReference>
<evidence type="ECO:0000256" key="3">
    <source>
        <dbReference type="SAM" id="SignalP"/>
    </source>
</evidence>
<dbReference type="AlphaFoldDB" id="A0A919GFU2"/>
<dbReference type="InterPro" id="IPR050557">
    <property type="entry name" value="RTX_toxin/Mannuronan_C5-epim"/>
</dbReference>
<dbReference type="RefSeq" id="WP_189781181.1">
    <property type="nucleotide sequence ID" value="NZ_BNAT01000003.1"/>
</dbReference>
<organism evidence="4 5">
    <name type="scientific">Streptomyces capitiformicae</name>
    <dbReference type="NCBI Taxonomy" id="2014920"/>
    <lineage>
        <taxon>Bacteria</taxon>
        <taxon>Bacillati</taxon>
        <taxon>Actinomycetota</taxon>
        <taxon>Actinomycetes</taxon>
        <taxon>Kitasatosporales</taxon>
        <taxon>Streptomycetaceae</taxon>
        <taxon>Streptomyces</taxon>
    </lineage>
</organism>
<evidence type="ECO:0000313" key="5">
    <source>
        <dbReference type="Proteomes" id="UP000603227"/>
    </source>
</evidence>
<feature type="signal peptide" evidence="3">
    <location>
        <begin position="1"/>
        <end position="29"/>
    </location>
</feature>
<gene>
    <name evidence="4" type="ORF">GCM10017771_10290</name>
</gene>
<dbReference type="PROSITE" id="PS00330">
    <property type="entry name" value="HEMOLYSIN_CALCIUM"/>
    <property type="match status" value="1"/>
</dbReference>
<keyword evidence="2" id="KW-0964">Secreted</keyword>
<reference evidence="4" key="2">
    <citation type="submission" date="2020-09" db="EMBL/GenBank/DDBJ databases">
        <authorList>
            <person name="Sun Q."/>
            <person name="Zhou Y."/>
        </authorList>
    </citation>
    <scope>NUCLEOTIDE SEQUENCE</scope>
    <source>
        <strain evidence="4">CGMCC 4.7403</strain>
    </source>
</reference>
<feature type="chain" id="PRO_5036835562" description="Calcium-binding protein" evidence="3">
    <location>
        <begin position="30"/>
        <end position="290"/>
    </location>
</feature>
<dbReference type="InterPro" id="IPR011049">
    <property type="entry name" value="Serralysin-like_metalloprot_C"/>
</dbReference>
<dbReference type="GO" id="GO:0005509">
    <property type="term" value="F:calcium ion binding"/>
    <property type="evidence" value="ECO:0007669"/>
    <property type="project" value="InterPro"/>
</dbReference>
<reference evidence="4" key="1">
    <citation type="journal article" date="2014" name="Int. J. Syst. Evol. Microbiol.">
        <title>Complete genome sequence of Corynebacterium casei LMG S-19264T (=DSM 44701T), isolated from a smear-ripened cheese.</title>
        <authorList>
            <consortium name="US DOE Joint Genome Institute (JGI-PGF)"/>
            <person name="Walter F."/>
            <person name="Albersmeier A."/>
            <person name="Kalinowski J."/>
            <person name="Ruckert C."/>
        </authorList>
    </citation>
    <scope>NUCLEOTIDE SEQUENCE</scope>
    <source>
        <strain evidence="4">CGMCC 4.7403</strain>
    </source>
</reference>
<proteinExistence type="predicted"/>
<evidence type="ECO:0000256" key="2">
    <source>
        <dbReference type="ARBA" id="ARBA00022525"/>
    </source>
</evidence>
<comment type="subcellular location">
    <subcellularLocation>
        <location evidence="1">Secreted</location>
    </subcellularLocation>
</comment>
<dbReference type="InterPro" id="IPR006311">
    <property type="entry name" value="TAT_signal"/>
</dbReference>
<dbReference type="PROSITE" id="PS51318">
    <property type="entry name" value="TAT"/>
    <property type="match status" value="1"/>
</dbReference>
<dbReference type="Pfam" id="PF00353">
    <property type="entry name" value="HemolysinCabind"/>
    <property type="match status" value="4"/>
</dbReference>
<keyword evidence="3" id="KW-0732">Signal</keyword>
<accession>A0A919GFU2</accession>
<dbReference type="SUPFAM" id="SSF51120">
    <property type="entry name" value="beta-Roll"/>
    <property type="match status" value="1"/>
</dbReference>
<evidence type="ECO:0008006" key="6">
    <source>
        <dbReference type="Google" id="ProtNLM"/>
    </source>
</evidence>
<protein>
    <recommendedName>
        <fullName evidence="6">Calcium-binding protein</fullName>
    </recommendedName>
</protein>
<dbReference type="PRINTS" id="PR00313">
    <property type="entry name" value="CABNDNGRPT"/>
</dbReference>
<evidence type="ECO:0000256" key="1">
    <source>
        <dbReference type="ARBA" id="ARBA00004613"/>
    </source>
</evidence>
<evidence type="ECO:0000313" key="4">
    <source>
        <dbReference type="EMBL" id="GHH83511.1"/>
    </source>
</evidence>
<comment type="caution">
    <text evidence="4">The sequence shown here is derived from an EMBL/GenBank/DDBJ whole genome shotgun (WGS) entry which is preliminary data.</text>
</comment>
<name>A0A919GFU2_9ACTN</name>
<dbReference type="InterPro" id="IPR018511">
    <property type="entry name" value="Hemolysin-typ_Ca-bd_CS"/>
</dbReference>
<dbReference type="EMBL" id="BNAT01000003">
    <property type="protein sequence ID" value="GHH83511.1"/>
    <property type="molecule type" value="Genomic_DNA"/>
</dbReference>
<sequence length="290" mass="30058">MATRRTFTTAVALTVALGGALLAAPTVQAAPASKASLVYEKGELWFKAAPGQANRLTVTGKIVPGEQDWEAFYVLTFDDRYDITLAAGACSYPKDYDHTTAECKVPIPVGSDDSDIYDVNVGDGNDTVTIANSLGAYASIYGGAGDDVLLGNNSVVLYGEDGNDRTDGGGGVWWVGSFGGRGNDTMTNCVSTCRGGAGNDSLTGGPSPEDFDANALFGDSGNDILRGKAGADLIRGGTGNDRIYGDQGDDRLYGEDGNDTIYGNSGNDTLYGGKGKDKLYGGPGKNKVHQ</sequence>
<keyword evidence="5" id="KW-1185">Reference proteome</keyword>
<dbReference type="Gene3D" id="2.150.10.10">
    <property type="entry name" value="Serralysin-like metalloprotease, C-terminal"/>
    <property type="match status" value="2"/>
</dbReference>
<dbReference type="PANTHER" id="PTHR38340:SF1">
    <property type="entry name" value="S-LAYER PROTEIN"/>
    <property type="match status" value="1"/>
</dbReference>
<dbReference type="InterPro" id="IPR001343">
    <property type="entry name" value="Hemolysn_Ca-bd"/>
</dbReference>